<feature type="transmembrane region" description="Helical" evidence="2">
    <location>
        <begin position="260"/>
        <end position="290"/>
    </location>
</feature>
<dbReference type="PANTHER" id="PTHR11328">
    <property type="entry name" value="MAJOR FACILITATOR SUPERFAMILY DOMAIN-CONTAINING PROTEIN"/>
    <property type="match status" value="1"/>
</dbReference>
<evidence type="ECO:0000256" key="1">
    <source>
        <dbReference type="SAM" id="MobiDB-lite"/>
    </source>
</evidence>
<dbReference type="Gene3D" id="1.20.1250.20">
    <property type="entry name" value="MFS general substrate transporter like domains"/>
    <property type="match status" value="1"/>
</dbReference>
<dbReference type="SUPFAM" id="SSF103473">
    <property type="entry name" value="MFS general substrate transporter"/>
    <property type="match status" value="1"/>
</dbReference>
<feature type="transmembrane region" description="Helical" evidence="2">
    <location>
        <begin position="354"/>
        <end position="378"/>
    </location>
</feature>
<feature type="transmembrane region" description="Helical" evidence="2">
    <location>
        <begin position="447"/>
        <end position="470"/>
    </location>
</feature>
<feature type="transmembrane region" description="Helical" evidence="2">
    <location>
        <begin position="302"/>
        <end position="323"/>
    </location>
</feature>
<feature type="transmembrane region" description="Helical" evidence="2">
    <location>
        <begin position="125"/>
        <end position="146"/>
    </location>
</feature>
<evidence type="ECO:0000313" key="4">
    <source>
        <dbReference type="Proteomes" id="UP000643810"/>
    </source>
</evidence>
<dbReference type="RefSeq" id="WP_186853582.1">
    <property type="nucleotide sequence ID" value="NZ_JACOPG010000001.1"/>
</dbReference>
<keyword evidence="2" id="KW-0472">Membrane</keyword>
<organism evidence="3 4">
    <name type="scientific">Roseburia lenta</name>
    <dbReference type="NCBI Taxonomy" id="2763061"/>
    <lineage>
        <taxon>Bacteria</taxon>
        <taxon>Bacillati</taxon>
        <taxon>Bacillota</taxon>
        <taxon>Clostridia</taxon>
        <taxon>Lachnospirales</taxon>
        <taxon>Lachnospiraceae</taxon>
        <taxon>Roseburia</taxon>
    </lineage>
</organism>
<accession>A0ABR7GDD0</accession>
<evidence type="ECO:0000313" key="3">
    <source>
        <dbReference type="EMBL" id="MBC5685098.1"/>
    </source>
</evidence>
<feature type="transmembrane region" description="Helical" evidence="2">
    <location>
        <begin position="204"/>
        <end position="225"/>
    </location>
</feature>
<sequence length="563" mass="62609">MGKMMTKLFAKPLFDSKIKSANTEGKEKVWGYFVGPMFMCMAYYGIAGTYLTQFYTDVLGLSGVVLTMMPVFSKIFDAITNIIMGRIIDKTKTRQGKARPWILISGVLIMLTGIMLYNVPRASQSVQLVWIVISYNLFFAFAYTIYNMSHTLMVPLATRNTRQRDSLAMLTSTGTSMIPGMLVTIIMPILVAKMGVGLSAQGNWAKVMSIISIFALPAVLVEYYFTKERVTEENISDDGENTMQIAAMKDQIKACVTNKYFWMVMAFWAIFQLTQNLQTNVMLYFCNWVLGSSVTQGATNQILVNAVGQAPLGFGIFILWPLIHKFGKRWVTQIGFVIAAVGCLIIFLNPHSLGTVLGGCVLKSFGMLPTYAMAAFLAEAMDHIEWKNHYRADGFIASMNTIIITISAGIAQTLILGGLNASGYISPASIGATSDTIINQPASTQSFIIWMFVGVEMIGYLIISLIFTFYDLEAKIPQISADITARHKAEAEARGEVWISPEEKQAMEQEEQERKAEEKRIEELKEKCAKKGLNFDEEEAKYQAKLAEAKAKAEAKAAKKKKK</sequence>
<feature type="transmembrane region" description="Helical" evidence="2">
    <location>
        <begin position="399"/>
        <end position="419"/>
    </location>
</feature>
<feature type="transmembrane region" description="Helical" evidence="2">
    <location>
        <begin position="100"/>
        <end position="119"/>
    </location>
</feature>
<keyword evidence="2" id="KW-0812">Transmembrane</keyword>
<feature type="transmembrane region" description="Helical" evidence="2">
    <location>
        <begin position="29"/>
        <end position="46"/>
    </location>
</feature>
<dbReference type="EMBL" id="JACOPG010000001">
    <property type="protein sequence ID" value="MBC5685098.1"/>
    <property type="molecule type" value="Genomic_DNA"/>
</dbReference>
<feature type="region of interest" description="Disordered" evidence="1">
    <location>
        <begin position="494"/>
        <end position="517"/>
    </location>
</feature>
<dbReference type="InterPro" id="IPR036259">
    <property type="entry name" value="MFS_trans_sf"/>
</dbReference>
<dbReference type="Proteomes" id="UP000643810">
    <property type="component" value="Unassembled WGS sequence"/>
</dbReference>
<keyword evidence="4" id="KW-1185">Reference proteome</keyword>
<dbReference type="Pfam" id="PF13347">
    <property type="entry name" value="MFS_2"/>
    <property type="match status" value="1"/>
</dbReference>
<proteinExistence type="predicted"/>
<dbReference type="InterPro" id="IPR039672">
    <property type="entry name" value="MFS_2"/>
</dbReference>
<protein>
    <submittedName>
        <fullName evidence="3">MFS transporter</fullName>
    </submittedName>
</protein>
<dbReference type="CDD" id="cd22265">
    <property type="entry name" value="UDM1_RNF168"/>
    <property type="match status" value="1"/>
</dbReference>
<reference evidence="3 4" key="1">
    <citation type="submission" date="2020-08" db="EMBL/GenBank/DDBJ databases">
        <title>Genome public.</title>
        <authorList>
            <person name="Liu C."/>
            <person name="Sun Q."/>
        </authorList>
    </citation>
    <scope>NUCLEOTIDE SEQUENCE [LARGE SCALE GENOMIC DNA]</scope>
    <source>
        <strain evidence="3 4">NSJ-9</strain>
    </source>
</reference>
<gene>
    <name evidence="3" type="ORF">H8R94_00485</name>
</gene>
<name>A0ABR7GDD0_9FIRM</name>
<comment type="caution">
    <text evidence="3">The sequence shown here is derived from an EMBL/GenBank/DDBJ whole genome shotgun (WGS) entry which is preliminary data.</text>
</comment>
<feature type="transmembrane region" description="Helical" evidence="2">
    <location>
        <begin position="58"/>
        <end position="79"/>
    </location>
</feature>
<keyword evidence="2" id="KW-1133">Transmembrane helix</keyword>
<feature type="transmembrane region" description="Helical" evidence="2">
    <location>
        <begin position="330"/>
        <end position="348"/>
    </location>
</feature>
<evidence type="ECO:0000256" key="2">
    <source>
        <dbReference type="SAM" id="Phobius"/>
    </source>
</evidence>
<feature type="transmembrane region" description="Helical" evidence="2">
    <location>
        <begin position="167"/>
        <end position="192"/>
    </location>
</feature>
<dbReference type="PANTHER" id="PTHR11328:SF24">
    <property type="entry name" value="MAJOR FACILITATOR SUPERFAMILY (MFS) PROFILE DOMAIN-CONTAINING PROTEIN"/>
    <property type="match status" value="1"/>
</dbReference>